<organism evidence="1 2">
    <name type="scientific">Flavobacterium rhizosphaerae</name>
    <dbReference type="NCBI Taxonomy" id="3163298"/>
    <lineage>
        <taxon>Bacteria</taxon>
        <taxon>Pseudomonadati</taxon>
        <taxon>Bacteroidota</taxon>
        <taxon>Flavobacteriia</taxon>
        <taxon>Flavobacteriales</taxon>
        <taxon>Flavobacteriaceae</taxon>
        <taxon>Flavobacterium</taxon>
    </lineage>
</organism>
<evidence type="ECO:0000313" key="2">
    <source>
        <dbReference type="Proteomes" id="UP001629156"/>
    </source>
</evidence>
<reference evidence="1 2" key="1">
    <citation type="submission" date="2024-06" db="EMBL/GenBank/DDBJ databases">
        <authorList>
            <person name="Kaempfer P."/>
            <person name="Viver T."/>
        </authorList>
    </citation>
    <scope>NUCLEOTIDE SEQUENCE [LARGE SCALE GENOMIC DNA]</scope>
    <source>
        <strain evidence="1 2">ST-119</strain>
    </source>
</reference>
<gene>
    <name evidence="1" type="ORF">ABS766_06515</name>
</gene>
<accession>A0ABW8YX73</accession>
<proteinExistence type="predicted"/>
<protein>
    <submittedName>
        <fullName evidence="1">Uncharacterized protein</fullName>
    </submittedName>
</protein>
<dbReference type="Proteomes" id="UP001629156">
    <property type="component" value="Unassembled WGS sequence"/>
</dbReference>
<dbReference type="EMBL" id="JBELPZ010000004">
    <property type="protein sequence ID" value="MFL9844067.1"/>
    <property type="molecule type" value="Genomic_DNA"/>
</dbReference>
<keyword evidence="2" id="KW-1185">Reference proteome</keyword>
<sequence>MIATINNIQDVETFFKDLYNEGVSAHPDDDFNDYINYETNEATYTVEEAIVRNELMNRSFIVCENASIDIYELMAQIYLIDLK</sequence>
<evidence type="ECO:0000313" key="1">
    <source>
        <dbReference type="EMBL" id="MFL9844067.1"/>
    </source>
</evidence>
<name>A0ABW8YX73_9FLAO</name>
<dbReference type="RefSeq" id="WP_408084317.1">
    <property type="nucleotide sequence ID" value="NZ_JBELPZ010000004.1"/>
</dbReference>
<comment type="caution">
    <text evidence="1">The sequence shown here is derived from an EMBL/GenBank/DDBJ whole genome shotgun (WGS) entry which is preliminary data.</text>
</comment>